<dbReference type="AlphaFoldDB" id="D9ST29"/>
<feature type="binding site" evidence="7">
    <location>
        <position position="24"/>
    </location>
    <ligand>
        <name>phosphoenolpyruvate</name>
        <dbReference type="ChEBI" id="CHEBI:58702"/>
    </ligand>
</feature>
<evidence type="ECO:0000256" key="6">
    <source>
        <dbReference type="ARBA" id="ARBA00044633"/>
    </source>
</evidence>
<dbReference type="FunFam" id="3.65.10.10:FF:000004">
    <property type="entry name" value="3-phosphoshikimate 1-carboxyvinyltransferase"/>
    <property type="match status" value="1"/>
</dbReference>
<comment type="similarity">
    <text evidence="2 7">Belongs to the EPSP synthase family.</text>
</comment>
<evidence type="ECO:0000256" key="1">
    <source>
        <dbReference type="ARBA" id="ARBA00004811"/>
    </source>
</evidence>
<comment type="subcellular location">
    <subcellularLocation>
        <location evidence="7">Cytoplasm</location>
    </subcellularLocation>
</comment>
<evidence type="ECO:0000313" key="10">
    <source>
        <dbReference type="Proteomes" id="UP000002730"/>
    </source>
</evidence>
<evidence type="ECO:0000256" key="3">
    <source>
        <dbReference type="ARBA" id="ARBA00022605"/>
    </source>
</evidence>
<dbReference type="InterPro" id="IPR023193">
    <property type="entry name" value="EPSP_synthase_CS"/>
</dbReference>
<feature type="binding site" evidence="7">
    <location>
        <position position="124"/>
    </location>
    <ligand>
        <name>phosphoenolpyruvate</name>
        <dbReference type="ChEBI" id="CHEBI:58702"/>
    </ligand>
</feature>
<feature type="binding site" evidence="7">
    <location>
        <position position="170"/>
    </location>
    <ligand>
        <name>3-phosphoshikimate</name>
        <dbReference type="ChEBI" id="CHEBI:145989"/>
    </ligand>
</feature>
<dbReference type="PROSITE" id="PS00104">
    <property type="entry name" value="EPSP_SYNTHASE_1"/>
    <property type="match status" value="1"/>
</dbReference>
<keyword evidence="3 7" id="KW-0028">Amino-acid biosynthesis</keyword>
<feature type="binding site" evidence="7">
    <location>
        <position position="29"/>
    </location>
    <ligand>
        <name>3-phosphoshikimate</name>
        <dbReference type="ChEBI" id="CHEBI:145989"/>
    </ligand>
</feature>
<keyword evidence="7" id="KW-0963">Cytoplasm</keyword>
<dbReference type="OrthoDB" id="9809920at2"/>
<dbReference type="SUPFAM" id="SSF55205">
    <property type="entry name" value="EPT/RTPC-like"/>
    <property type="match status" value="1"/>
</dbReference>
<feature type="binding site" evidence="7">
    <location>
        <position position="172"/>
    </location>
    <ligand>
        <name>3-phosphoshikimate</name>
        <dbReference type="ChEBI" id="CHEBI:145989"/>
    </ligand>
</feature>
<sequence>MTEKVYEVKVGQNFIAEIDVPGSKSVANRALIIAALAEGTTVLKNMLFSDDTRYMMEAIRKLGNTVEVDEQKRTVIVKSAAEKVFPETELFIGNAGTAMRFLPTYISAGKGKVSLTGIERMKERPIKDLVDGLRELGVEVTYKEKDGFPPFEIDSNGLPGGEISIRGDKSSQYLTSILLSAPYAKEDVTVKIQGKLVSIPYVDITIRMMKDFGVEVENRDYKEFFIKSGQKYKSREYIVEGDCSSASYFFGIAAITNSEIKVNNVCKNTMQGDIKLLDVLEKMGVSVSYGENHVLVKGSGKLRGITVDMHHMSDVAQTLSVVALFADGVTKIENVYNMRIKETDRIKAVYNELMKLGAKVTELEDGLIIEPAVKYNENVEIDTYDDHRMAMSFSLAGLRIPGVKIKDPDCVSKTFPSYFEEFEKIYNR</sequence>
<dbReference type="PANTHER" id="PTHR21090">
    <property type="entry name" value="AROM/DEHYDROQUINATE SYNTHASE"/>
    <property type="match status" value="1"/>
</dbReference>
<reference evidence="9 10" key="1">
    <citation type="submission" date="2010-08" db="EMBL/GenBank/DDBJ databases">
        <title>Complete sequence of Clostridium cellulovorans 743B.</title>
        <authorList>
            <consortium name="US DOE Joint Genome Institute"/>
            <person name="Lucas S."/>
            <person name="Copeland A."/>
            <person name="Lapidus A."/>
            <person name="Cheng J.-F."/>
            <person name="Bruce D."/>
            <person name="Goodwin L."/>
            <person name="Pitluck S."/>
            <person name="Chertkov O."/>
            <person name="Detter J.C."/>
            <person name="Han C."/>
            <person name="Tapia R."/>
            <person name="Land M."/>
            <person name="Hauser L."/>
            <person name="Chang Y.-J."/>
            <person name="Jeffries C."/>
            <person name="Kyrpides N."/>
            <person name="Ivanova N."/>
            <person name="Mikhailova N."/>
            <person name="Hemme C.L."/>
            <person name="Woyke T."/>
        </authorList>
    </citation>
    <scope>NUCLEOTIDE SEQUENCE [LARGE SCALE GENOMIC DNA]</scope>
    <source>
        <strain evidence="10">ATCC 35296 / DSM 3052 / OCM 3 / 743B</strain>
    </source>
</reference>
<feature type="binding site" evidence="7">
    <location>
        <position position="341"/>
    </location>
    <ligand>
        <name>3-phosphoshikimate</name>
        <dbReference type="ChEBI" id="CHEBI:145989"/>
    </ligand>
</feature>
<comment type="pathway">
    <text evidence="1 7">Metabolic intermediate biosynthesis; chorismate biosynthesis; chorismate from D-erythrose 4-phosphate and phosphoenolpyruvate: step 6/7.</text>
</comment>
<dbReference type="GO" id="GO:0009073">
    <property type="term" value="P:aromatic amino acid family biosynthetic process"/>
    <property type="evidence" value="ECO:0007669"/>
    <property type="project" value="UniProtKB-KW"/>
</dbReference>
<protein>
    <recommendedName>
        <fullName evidence="7">3-phosphoshikimate 1-carboxyvinyltransferase</fullName>
        <ecNumber evidence="7">2.5.1.19</ecNumber>
    </recommendedName>
    <alternativeName>
        <fullName evidence="7">5-enolpyruvylshikimate-3-phosphate synthase</fullName>
        <shortName evidence="7">EPSP synthase</shortName>
        <shortName evidence="7">EPSPS</shortName>
    </alternativeName>
</protein>
<dbReference type="InterPro" id="IPR006264">
    <property type="entry name" value="EPSP_synthase"/>
</dbReference>
<dbReference type="NCBIfam" id="TIGR01356">
    <property type="entry name" value="aroA"/>
    <property type="match status" value="1"/>
</dbReference>
<dbReference type="EMBL" id="CP002160">
    <property type="protein sequence ID" value="ADL52691.1"/>
    <property type="molecule type" value="Genomic_DNA"/>
</dbReference>
<feature type="domain" description="Enolpyruvate transferase" evidence="8">
    <location>
        <begin position="12"/>
        <end position="421"/>
    </location>
</feature>
<dbReference type="PIRSF" id="PIRSF000505">
    <property type="entry name" value="EPSPS"/>
    <property type="match status" value="1"/>
</dbReference>
<proteinExistence type="inferred from homology"/>
<evidence type="ECO:0000256" key="5">
    <source>
        <dbReference type="ARBA" id="ARBA00023141"/>
    </source>
</evidence>
<evidence type="ECO:0000259" key="8">
    <source>
        <dbReference type="Pfam" id="PF00275"/>
    </source>
</evidence>
<feature type="binding site" evidence="7">
    <location>
        <position position="171"/>
    </location>
    <ligand>
        <name>3-phosphoshikimate</name>
        <dbReference type="ChEBI" id="CHEBI:145989"/>
    </ligand>
</feature>
<dbReference type="RefSeq" id="WP_010075787.1">
    <property type="nucleotide sequence ID" value="NC_014393.1"/>
</dbReference>
<dbReference type="GO" id="GO:0009423">
    <property type="term" value="P:chorismate biosynthetic process"/>
    <property type="evidence" value="ECO:0007669"/>
    <property type="project" value="UniProtKB-UniRule"/>
</dbReference>
<feature type="binding site" evidence="7">
    <location>
        <position position="24"/>
    </location>
    <ligand>
        <name>3-phosphoshikimate</name>
        <dbReference type="ChEBI" id="CHEBI:145989"/>
    </ligand>
</feature>
<feature type="binding site" evidence="7">
    <location>
        <position position="345"/>
    </location>
    <ligand>
        <name>phosphoenolpyruvate</name>
        <dbReference type="ChEBI" id="CHEBI:58702"/>
    </ligand>
</feature>
<dbReference type="HOGENOM" id="CLU_024321_0_0_9"/>
<feature type="binding site" evidence="7">
    <location>
        <position position="388"/>
    </location>
    <ligand>
        <name>phosphoenolpyruvate</name>
        <dbReference type="ChEBI" id="CHEBI:58702"/>
    </ligand>
</feature>
<feature type="active site" description="Proton acceptor" evidence="7">
    <location>
        <position position="314"/>
    </location>
</feature>
<dbReference type="eggNOG" id="COG0128">
    <property type="taxonomic scope" value="Bacteria"/>
</dbReference>
<dbReference type="PANTHER" id="PTHR21090:SF5">
    <property type="entry name" value="PENTAFUNCTIONAL AROM POLYPEPTIDE"/>
    <property type="match status" value="1"/>
</dbReference>
<dbReference type="Gene3D" id="3.65.10.10">
    <property type="entry name" value="Enolpyruvate transferase domain"/>
    <property type="match status" value="2"/>
</dbReference>
<feature type="binding site" evidence="7">
    <location>
        <position position="413"/>
    </location>
    <ligand>
        <name>phosphoenolpyruvate</name>
        <dbReference type="ChEBI" id="CHEBI:58702"/>
    </ligand>
</feature>
<keyword evidence="4 7" id="KW-0808">Transferase</keyword>
<dbReference type="STRING" id="573061.Clocel_3000"/>
<feature type="binding site" evidence="7">
    <location>
        <position position="314"/>
    </location>
    <ligand>
        <name>3-phosphoshikimate</name>
        <dbReference type="ChEBI" id="CHEBI:145989"/>
    </ligand>
</feature>
<dbReference type="GO" id="GO:0008652">
    <property type="term" value="P:amino acid biosynthetic process"/>
    <property type="evidence" value="ECO:0007669"/>
    <property type="project" value="UniProtKB-KW"/>
</dbReference>
<comment type="function">
    <text evidence="7">Catalyzes the transfer of the enolpyruvyl moiety of phosphoenolpyruvate (PEP) to the 5-hydroxyl of shikimate-3-phosphate (S3P) to produce enolpyruvyl shikimate-3-phosphate and inorganic phosphate.</text>
</comment>
<evidence type="ECO:0000256" key="7">
    <source>
        <dbReference type="HAMAP-Rule" id="MF_00210"/>
    </source>
</evidence>
<dbReference type="KEGG" id="ccb:Clocel_3000"/>
<dbReference type="PROSITE" id="PS00885">
    <property type="entry name" value="EPSP_SYNTHASE_2"/>
    <property type="match status" value="1"/>
</dbReference>
<dbReference type="EC" id="2.5.1.19" evidence="7"/>
<dbReference type="GO" id="GO:0005737">
    <property type="term" value="C:cytoplasm"/>
    <property type="evidence" value="ECO:0007669"/>
    <property type="project" value="UniProtKB-SubCell"/>
</dbReference>
<comment type="catalytic activity">
    <reaction evidence="6">
        <text>3-phosphoshikimate + phosphoenolpyruvate = 5-O-(1-carboxyvinyl)-3-phosphoshikimate + phosphate</text>
        <dbReference type="Rhea" id="RHEA:21256"/>
        <dbReference type="ChEBI" id="CHEBI:43474"/>
        <dbReference type="ChEBI" id="CHEBI:57701"/>
        <dbReference type="ChEBI" id="CHEBI:58702"/>
        <dbReference type="ChEBI" id="CHEBI:145989"/>
        <dbReference type="EC" id="2.5.1.19"/>
    </reaction>
    <physiologicalReaction direction="left-to-right" evidence="6">
        <dbReference type="Rhea" id="RHEA:21257"/>
    </physiologicalReaction>
</comment>
<dbReference type="InterPro" id="IPR001986">
    <property type="entry name" value="Enolpyruvate_Tfrase_dom"/>
</dbReference>
<dbReference type="InterPro" id="IPR036968">
    <property type="entry name" value="Enolpyruvate_Tfrase_sf"/>
</dbReference>
<accession>D9ST29</accession>
<evidence type="ECO:0000313" key="9">
    <source>
        <dbReference type="EMBL" id="ADL52691.1"/>
    </source>
</evidence>
<dbReference type="UniPathway" id="UPA00053">
    <property type="reaction ID" value="UER00089"/>
</dbReference>
<keyword evidence="10" id="KW-1185">Reference proteome</keyword>
<dbReference type="InterPro" id="IPR013792">
    <property type="entry name" value="RNA3'P_cycl/enolpyr_Trfase_a/b"/>
</dbReference>
<feature type="binding site" evidence="7">
    <location>
        <position position="96"/>
    </location>
    <ligand>
        <name>phosphoenolpyruvate</name>
        <dbReference type="ChEBI" id="CHEBI:58702"/>
    </ligand>
</feature>
<feature type="binding site" evidence="7">
    <location>
        <position position="198"/>
    </location>
    <ligand>
        <name>3-phosphoshikimate</name>
        <dbReference type="ChEBI" id="CHEBI:145989"/>
    </ligand>
</feature>
<dbReference type="GO" id="GO:0003866">
    <property type="term" value="F:3-phosphoshikimate 1-carboxyvinyltransferase activity"/>
    <property type="evidence" value="ECO:0007669"/>
    <property type="project" value="UniProtKB-UniRule"/>
</dbReference>
<feature type="binding site" evidence="7">
    <location>
        <position position="172"/>
    </location>
    <ligand>
        <name>phosphoenolpyruvate</name>
        <dbReference type="ChEBI" id="CHEBI:58702"/>
    </ligand>
</feature>
<name>D9ST29_CLOC7</name>
<gene>
    <name evidence="7" type="primary">aroA</name>
    <name evidence="9" type="ordered locus">Clocel_3000</name>
</gene>
<dbReference type="HAMAP" id="MF_00210">
    <property type="entry name" value="EPSP_synth"/>
    <property type="match status" value="1"/>
</dbReference>
<dbReference type="Pfam" id="PF00275">
    <property type="entry name" value="EPSP_synthase"/>
    <property type="match status" value="1"/>
</dbReference>
<organism evidence="9 10">
    <name type="scientific">Clostridium cellulovorans (strain ATCC 35296 / DSM 3052 / OCM 3 / 743B)</name>
    <dbReference type="NCBI Taxonomy" id="573061"/>
    <lineage>
        <taxon>Bacteria</taxon>
        <taxon>Bacillati</taxon>
        <taxon>Bacillota</taxon>
        <taxon>Clostridia</taxon>
        <taxon>Eubacteriales</taxon>
        <taxon>Clostridiaceae</taxon>
        <taxon>Clostridium</taxon>
    </lineage>
</organism>
<feature type="binding site" evidence="7">
    <location>
        <position position="337"/>
    </location>
    <ligand>
        <name>3-phosphoshikimate</name>
        <dbReference type="ChEBI" id="CHEBI:145989"/>
    </ligand>
</feature>
<evidence type="ECO:0000256" key="4">
    <source>
        <dbReference type="ARBA" id="ARBA00022679"/>
    </source>
</evidence>
<comment type="subunit">
    <text evidence="7">Monomer.</text>
</comment>
<feature type="binding site" evidence="7">
    <location>
        <position position="25"/>
    </location>
    <ligand>
        <name>3-phosphoshikimate</name>
        <dbReference type="ChEBI" id="CHEBI:145989"/>
    </ligand>
</feature>
<dbReference type="CDD" id="cd01556">
    <property type="entry name" value="EPSP_synthase"/>
    <property type="match status" value="1"/>
</dbReference>
<evidence type="ECO:0000256" key="2">
    <source>
        <dbReference type="ARBA" id="ARBA00009948"/>
    </source>
</evidence>
<keyword evidence="5 7" id="KW-0057">Aromatic amino acid biosynthesis</keyword>
<dbReference type="Proteomes" id="UP000002730">
    <property type="component" value="Chromosome"/>
</dbReference>